<feature type="coiled-coil region" evidence="1">
    <location>
        <begin position="250"/>
        <end position="287"/>
    </location>
</feature>
<keyword evidence="1" id="KW-0175">Coiled coil</keyword>
<dbReference type="InterPro" id="IPR001173">
    <property type="entry name" value="Glyco_trans_2-like"/>
</dbReference>
<dbReference type="AlphaFoldDB" id="A0A1T4P465"/>
<gene>
    <name evidence="3" type="ORF">SAMN02745116_01636</name>
</gene>
<dbReference type="OrthoDB" id="8773442at2"/>
<evidence type="ECO:0000259" key="2">
    <source>
        <dbReference type="Pfam" id="PF00535"/>
    </source>
</evidence>
<organism evidence="3 4">
    <name type="scientific">Pilibacter termitis</name>
    <dbReference type="NCBI Taxonomy" id="263852"/>
    <lineage>
        <taxon>Bacteria</taxon>
        <taxon>Bacillati</taxon>
        <taxon>Bacillota</taxon>
        <taxon>Bacilli</taxon>
        <taxon>Lactobacillales</taxon>
        <taxon>Enterococcaceae</taxon>
        <taxon>Pilibacter</taxon>
    </lineage>
</organism>
<reference evidence="3 4" key="1">
    <citation type="submission" date="2017-02" db="EMBL/GenBank/DDBJ databases">
        <authorList>
            <person name="Peterson S.W."/>
        </authorList>
    </citation>
    <scope>NUCLEOTIDE SEQUENCE [LARGE SCALE GENOMIC DNA]</scope>
    <source>
        <strain evidence="3 4">ATCC BAA-1030</strain>
    </source>
</reference>
<evidence type="ECO:0000313" key="4">
    <source>
        <dbReference type="Proteomes" id="UP000190328"/>
    </source>
</evidence>
<proteinExistence type="predicted"/>
<dbReference type="EMBL" id="FUXI01000018">
    <property type="protein sequence ID" value="SJZ86117.1"/>
    <property type="molecule type" value="Genomic_DNA"/>
</dbReference>
<dbReference type="SUPFAM" id="SSF53448">
    <property type="entry name" value="Nucleotide-diphospho-sugar transferases"/>
    <property type="match status" value="1"/>
</dbReference>
<dbReference type="Proteomes" id="UP000190328">
    <property type="component" value="Unassembled WGS sequence"/>
</dbReference>
<keyword evidence="4" id="KW-1185">Reference proteome</keyword>
<dbReference type="InterPro" id="IPR050834">
    <property type="entry name" value="Glycosyltransf_2"/>
</dbReference>
<evidence type="ECO:0000256" key="1">
    <source>
        <dbReference type="SAM" id="Coils"/>
    </source>
</evidence>
<sequence>MKKISVVMATYNGEKYILEQLTSIYQQTLQPDEVIIQDDGSTDNTENIVQNFIKEHKLEHWKYLKNKKNLGWRKNFIHLMEKATGEIVFLSDQDDIWYEKKIEKMARVFEENNEVLVLSHDYEEFFEEGGTPEPSRIHHLVDKGNVKFALCCEKNFIKVRVGWTLALKRTFIPTIVRTWENDETIPHDQVAWFGALLFDGAFILPENLGAWRKHGESTFRKEIKESLVQSNAMKHNKVKVIEHFQTRADLMKCLDKVLRQELEIAKLQEKRILIAKLEKKAENNQSRLEKKKIFSILFHKKDYERNVYWIRSMAFCFEFPLKMYYKIRGKKV</sequence>
<dbReference type="Pfam" id="PF00535">
    <property type="entry name" value="Glycos_transf_2"/>
    <property type="match status" value="1"/>
</dbReference>
<protein>
    <submittedName>
        <fullName evidence="3">Intein N-terminal splicing region</fullName>
    </submittedName>
</protein>
<accession>A0A1T4P465</accession>
<dbReference type="PANTHER" id="PTHR43685">
    <property type="entry name" value="GLYCOSYLTRANSFERASE"/>
    <property type="match status" value="1"/>
</dbReference>
<name>A0A1T4P465_9ENTE</name>
<feature type="domain" description="Glycosyltransferase 2-like" evidence="2">
    <location>
        <begin position="5"/>
        <end position="135"/>
    </location>
</feature>
<evidence type="ECO:0000313" key="3">
    <source>
        <dbReference type="EMBL" id="SJZ86117.1"/>
    </source>
</evidence>
<dbReference type="RefSeq" id="WP_078807569.1">
    <property type="nucleotide sequence ID" value="NZ_FUXI01000018.1"/>
</dbReference>
<dbReference type="PANTHER" id="PTHR43685:SF2">
    <property type="entry name" value="GLYCOSYLTRANSFERASE 2-LIKE DOMAIN-CONTAINING PROTEIN"/>
    <property type="match status" value="1"/>
</dbReference>
<dbReference type="STRING" id="263852.SAMN02745116_01636"/>
<dbReference type="Gene3D" id="3.90.550.10">
    <property type="entry name" value="Spore Coat Polysaccharide Biosynthesis Protein SpsA, Chain A"/>
    <property type="match status" value="1"/>
</dbReference>
<dbReference type="InterPro" id="IPR029044">
    <property type="entry name" value="Nucleotide-diphossugar_trans"/>
</dbReference>